<name>A0A0M4LGC8_BIFLI</name>
<keyword evidence="6 8" id="KW-1133">Transmembrane helix</keyword>
<keyword evidence="4" id="KW-0533">Nickel</keyword>
<evidence type="ECO:0000256" key="1">
    <source>
        <dbReference type="ARBA" id="ARBA00004127"/>
    </source>
</evidence>
<evidence type="ECO:0000256" key="3">
    <source>
        <dbReference type="ARBA" id="ARBA00022448"/>
    </source>
</evidence>
<feature type="transmembrane region" description="Helical" evidence="8">
    <location>
        <begin position="309"/>
        <end position="329"/>
    </location>
</feature>
<evidence type="ECO:0000256" key="7">
    <source>
        <dbReference type="ARBA" id="ARBA00023136"/>
    </source>
</evidence>
<dbReference type="GO" id="GO:0012505">
    <property type="term" value="C:endomembrane system"/>
    <property type="evidence" value="ECO:0007669"/>
    <property type="project" value="UniProtKB-SubCell"/>
</dbReference>
<dbReference type="PANTHER" id="PTHR31611:SF0">
    <property type="entry name" value="HIGH-AFFINITY NICKEL TRANSPORT PROTEIN NIC1"/>
    <property type="match status" value="1"/>
</dbReference>
<accession>A0A0M4LGC8</accession>
<evidence type="ECO:0000313" key="9">
    <source>
        <dbReference type="EMBL" id="ALE08820.1"/>
    </source>
</evidence>
<keyword evidence="5 8" id="KW-0812">Transmembrane</keyword>
<evidence type="ECO:0000256" key="2">
    <source>
        <dbReference type="ARBA" id="ARBA00010892"/>
    </source>
</evidence>
<dbReference type="RefSeq" id="WP_129558959.1">
    <property type="nucleotide sequence ID" value="NZ_CP010411.1"/>
</dbReference>
<dbReference type="Pfam" id="PF03824">
    <property type="entry name" value="NicO"/>
    <property type="match status" value="1"/>
</dbReference>
<feature type="transmembrane region" description="Helical" evidence="8">
    <location>
        <begin position="262"/>
        <end position="289"/>
    </location>
</feature>
<feature type="transmembrane region" description="Helical" evidence="8">
    <location>
        <begin position="179"/>
        <end position="200"/>
    </location>
</feature>
<feature type="transmembrane region" description="Helical" evidence="8">
    <location>
        <begin position="12"/>
        <end position="32"/>
    </location>
</feature>
<dbReference type="InterPro" id="IPR011541">
    <property type="entry name" value="Ni/Co_transpt_high_affinity"/>
</dbReference>
<dbReference type="AlphaFoldDB" id="A0A0M4LGC8"/>
<evidence type="ECO:0000256" key="4">
    <source>
        <dbReference type="ARBA" id="ARBA00022596"/>
    </source>
</evidence>
<dbReference type="EMBL" id="CP071248">
    <property type="protein sequence ID" value="QSP98117.1"/>
    <property type="molecule type" value="Genomic_DNA"/>
</dbReference>
<dbReference type="NCBIfam" id="TIGR00802">
    <property type="entry name" value="nico"/>
    <property type="match status" value="1"/>
</dbReference>
<evidence type="ECO:0000256" key="5">
    <source>
        <dbReference type="ARBA" id="ARBA00022692"/>
    </source>
</evidence>
<dbReference type="GO" id="GO:0015099">
    <property type="term" value="F:nickel cation transmembrane transporter activity"/>
    <property type="evidence" value="ECO:0007669"/>
    <property type="project" value="UniProtKB-UniRule"/>
</dbReference>
<evidence type="ECO:0000256" key="8">
    <source>
        <dbReference type="RuleBase" id="RU362101"/>
    </source>
</evidence>
<keyword evidence="3 8" id="KW-0813">Transport</keyword>
<evidence type="ECO:0000313" key="11">
    <source>
        <dbReference type="Proteomes" id="UP000067206"/>
    </source>
</evidence>
<sequence length="339" mass="37335">MKGLRRIVKAGLPYYMGTAMLHILGIGMLLMAAGTAPVLLGLGMLAYTLGLRHAFDADHIAAIDNTVRKLIQLKRNPNGVGFFFSLGHSTIVFLMALLLGLSSKWAQAHMAAFQQIGGYVGATVSGMFLILTAVFNAVVLVDMVRVFRSMKGHRKDYDDNAFSAMLDSRGFINRIFGRLFAFVTRSWHVYPIGLLFGLGFDTATEVALLAMSAGTTQSNIPLYGTLCLPILFAAGMNLMDTTDSVMMSSAYEWAFDTPVRKVYYNLTITSASVLAAVMIGVVELLQVIATAMNLRSGFWNWVQGIDFNYLGYAMVVLFIGFWLVSVLIWKYGKVEQHWA</sequence>
<reference evidence="10" key="2">
    <citation type="submission" date="2021-03" db="EMBL/GenBank/DDBJ databases">
        <title>Genome sequencing of Bifidobacterium longum subsp. infantis JCM 7009.</title>
        <authorList>
            <person name="Kim J."/>
        </authorList>
    </citation>
    <scope>NUCLEOTIDE SEQUENCE</scope>
    <source>
        <strain evidence="10">JCM 7009</strain>
    </source>
</reference>
<dbReference type="PANTHER" id="PTHR31611">
    <property type="entry name" value="HIGH-AFFINITY NICKEL TRANSPORT PROTEIN NIC1"/>
    <property type="match status" value="1"/>
</dbReference>
<evidence type="ECO:0000313" key="10">
    <source>
        <dbReference type="EMBL" id="QSP98117.1"/>
    </source>
</evidence>
<protein>
    <recommendedName>
        <fullName evidence="8">Nickel/cobalt efflux system</fullName>
    </recommendedName>
</protein>
<dbReference type="GO" id="GO:0005886">
    <property type="term" value="C:plasma membrane"/>
    <property type="evidence" value="ECO:0007669"/>
    <property type="project" value="UniProtKB-SubCell"/>
</dbReference>
<feature type="transmembrane region" description="Helical" evidence="8">
    <location>
        <begin position="220"/>
        <end position="241"/>
    </location>
</feature>
<feature type="transmembrane region" description="Helical" evidence="8">
    <location>
        <begin position="119"/>
        <end position="141"/>
    </location>
</feature>
<organism evidence="9 11">
    <name type="scientific">Bifidobacterium longum subsp. infantis</name>
    <dbReference type="NCBI Taxonomy" id="1682"/>
    <lineage>
        <taxon>Bacteria</taxon>
        <taxon>Bacillati</taxon>
        <taxon>Actinomycetota</taxon>
        <taxon>Actinomycetes</taxon>
        <taxon>Bifidobacteriales</taxon>
        <taxon>Bifidobacteriaceae</taxon>
        <taxon>Bifidobacterium</taxon>
    </lineage>
</organism>
<dbReference type="Proteomes" id="UP000067206">
    <property type="component" value="Chromosome"/>
</dbReference>
<dbReference type="InterPro" id="IPR004688">
    <property type="entry name" value="Ni/Co_transpt"/>
</dbReference>
<comment type="similarity">
    <text evidence="2 8">Belongs to the NiCoT transporter (TC 2.A.52) family.</text>
</comment>
<proteinExistence type="inferred from homology"/>
<gene>
    <name evidence="10" type="ORF">BLI009_02975</name>
    <name evidence="9" type="ORF">RY67_766</name>
</gene>
<dbReference type="Proteomes" id="UP000663618">
    <property type="component" value="Chromosome"/>
</dbReference>
<dbReference type="EMBL" id="CP010411">
    <property type="protein sequence ID" value="ALE08820.1"/>
    <property type="molecule type" value="Genomic_DNA"/>
</dbReference>
<dbReference type="PATRIC" id="fig|1682.24.peg.740"/>
<reference evidence="9 11" key="1">
    <citation type="submission" date="2014-12" db="EMBL/GenBank/DDBJ databases">
        <title>Complete genome sequence of Bifidobacterium longum subsp. infantis BT1.</title>
        <authorList>
            <person name="Kim J.F."/>
            <person name="Kwak M.-J."/>
        </authorList>
    </citation>
    <scope>NUCLEOTIDE SEQUENCE [LARGE SCALE GENOMIC DNA]</scope>
    <source>
        <strain evidence="9 11">BT1</strain>
    </source>
</reference>
<feature type="transmembrane region" description="Helical" evidence="8">
    <location>
        <begin position="76"/>
        <end position="99"/>
    </location>
</feature>
<comment type="subcellular location">
    <subcellularLocation>
        <location evidence="8">Cell membrane</location>
        <topology evidence="8">Multi-pass membrane protein</topology>
    </subcellularLocation>
    <subcellularLocation>
        <location evidence="1">Endomembrane system</location>
        <topology evidence="1">Multi-pass membrane protein</topology>
    </subcellularLocation>
</comment>
<keyword evidence="7 8" id="KW-0472">Membrane</keyword>
<evidence type="ECO:0000256" key="6">
    <source>
        <dbReference type="ARBA" id="ARBA00022989"/>
    </source>
</evidence>